<accession>A0ACC1MPM4</accession>
<dbReference type="Proteomes" id="UP001143910">
    <property type="component" value="Unassembled WGS sequence"/>
</dbReference>
<comment type="caution">
    <text evidence="1">The sequence shown here is derived from an EMBL/GenBank/DDBJ whole genome shotgun (WGS) entry which is preliminary data.</text>
</comment>
<proteinExistence type="predicted"/>
<name>A0ACC1MPM4_9HYPO</name>
<keyword evidence="2" id="KW-1185">Reference proteome</keyword>
<evidence type="ECO:0000313" key="2">
    <source>
        <dbReference type="Proteomes" id="UP001143910"/>
    </source>
</evidence>
<gene>
    <name evidence="1" type="ORF">NQ176_g9019</name>
</gene>
<protein>
    <submittedName>
        <fullName evidence="1">Uncharacterized protein</fullName>
    </submittedName>
</protein>
<reference evidence="1" key="1">
    <citation type="submission" date="2022-08" db="EMBL/GenBank/DDBJ databases">
        <title>Genome Sequence of Lecanicillium fungicola.</title>
        <authorList>
            <person name="Buettner E."/>
        </authorList>
    </citation>
    <scope>NUCLEOTIDE SEQUENCE</scope>
    <source>
        <strain evidence="1">Babe33</strain>
    </source>
</reference>
<organism evidence="1 2">
    <name type="scientific">Zarea fungicola</name>
    <dbReference type="NCBI Taxonomy" id="93591"/>
    <lineage>
        <taxon>Eukaryota</taxon>
        <taxon>Fungi</taxon>
        <taxon>Dikarya</taxon>
        <taxon>Ascomycota</taxon>
        <taxon>Pezizomycotina</taxon>
        <taxon>Sordariomycetes</taxon>
        <taxon>Hypocreomycetidae</taxon>
        <taxon>Hypocreales</taxon>
        <taxon>Cordycipitaceae</taxon>
        <taxon>Zarea</taxon>
    </lineage>
</organism>
<dbReference type="EMBL" id="JANJQO010001905">
    <property type="protein sequence ID" value="KAJ2968770.1"/>
    <property type="molecule type" value="Genomic_DNA"/>
</dbReference>
<sequence>MAGDPNGLEYKIHFYVSSNATDVPRWLQLQFQLNGKYFRILVSSRRLVNSPSRLAEFDKHFINVSELSRDSGTVVASDKDDEVDVNLGKVPREIKEFFKWIVDPFLPKFTELAPRHPPRWRLTLQDRYFCDSFDCLCEAKDDVLTLSPITPCPDKHESYLHGDFDETTDAHLAPVDPRFRIFMPQEVSIYGSARRMMNRQVKKVCVDGQDYLFKCVGDVANAVTNLELARYAEIESANFAPELRISRLAGIVPDDRRDGHPRVLGLLLHYIDEEERLSFYLLRDTSLSLPDDARLRIIAQLCEAVRALHAKDITWGDAHYDCVILDKDRNPWLVDFGSILRIRGYIHEMKRNTKEGDLQGLGNIIDLLLPESDY</sequence>
<evidence type="ECO:0000313" key="1">
    <source>
        <dbReference type="EMBL" id="KAJ2968770.1"/>
    </source>
</evidence>